<evidence type="ECO:0008006" key="6">
    <source>
        <dbReference type="Google" id="ProtNLM"/>
    </source>
</evidence>
<dbReference type="Proteomes" id="UP000562045">
    <property type="component" value="Unassembled WGS sequence"/>
</dbReference>
<organism evidence="4 5">
    <name type="scientific">Nocardioides aromaticivorans</name>
    <dbReference type="NCBI Taxonomy" id="200618"/>
    <lineage>
        <taxon>Bacteria</taxon>
        <taxon>Bacillati</taxon>
        <taxon>Actinomycetota</taxon>
        <taxon>Actinomycetes</taxon>
        <taxon>Propionibacteriales</taxon>
        <taxon>Nocardioidaceae</taxon>
        <taxon>Nocardioides</taxon>
    </lineage>
</organism>
<dbReference type="Gene3D" id="1.10.10.1320">
    <property type="entry name" value="Anti-sigma factor, zinc-finger domain"/>
    <property type="match status" value="1"/>
</dbReference>
<sequence length="227" mass="23900">MSCSYAHLDGVYVLGAMAAGERADYERHLSGCDECTRALRDLAGIPGLLGRVEADVVEQLGPAEPVPPTLLPSMVAEARRSRGRRRVLRAVVGTAAAVLLAFVALGIGTTIGDDSPPTTPGAADPELAAAQRMAPLGTESSGWVSLTGRRWGTRIDLTCTYEGPLSGEETYVLVVRAADGRSEQVGTWRTEPGEEVHVTMATALAPAEIATVEVQTANGYSVLRLDE</sequence>
<dbReference type="EMBL" id="JACBZM010000001">
    <property type="protein sequence ID" value="NYI46169.1"/>
    <property type="molecule type" value="Genomic_DNA"/>
</dbReference>
<name>A0A7Z0CMC4_9ACTN</name>
<gene>
    <name evidence="4" type="ORF">BJ993_003249</name>
</gene>
<evidence type="ECO:0000256" key="1">
    <source>
        <dbReference type="ARBA" id="ARBA00023015"/>
    </source>
</evidence>
<keyword evidence="1" id="KW-0805">Transcription regulation</keyword>
<dbReference type="RefSeq" id="WP_179649962.1">
    <property type="nucleotide sequence ID" value="NZ_JACBZM010000001.1"/>
</dbReference>
<feature type="transmembrane region" description="Helical" evidence="3">
    <location>
        <begin position="87"/>
        <end position="107"/>
    </location>
</feature>
<reference evidence="4 5" key="1">
    <citation type="submission" date="2020-07" db="EMBL/GenBank/DDBJ databases">
        <title>Sequencing the genomes of 1000 actinobacteria strains.</title>
        <authorList>
            <person name="Klenk H.-P."/>
        </authorList>
    </citation>
    <scope>NUCLEOTIDE SEQUENCE [LARGE SCALE GENOMIC DNA]</scope>
    <source>
        <strain evidence="4 5">DSM 15131</strain>
    </source>
</reference>
<dbReference type="InterPro" id="IPR041916">
    <property type="entry name" value="Anti_sigma_zinc_sf"/>
</dbReference>
<accession>A0A7Z0CMC4</accession>
<evidence type="ECO:0000313" key="4">
    <source>
        <dbReference type="EMBL" id="NYI46169.1"/>
    </source>
</evidence>
<protein>
    <recommendedName>
        <fullName evidence="6">Anti-sigma factor</fullName>
    </recommendedName>
</protein>
<dbReference type="AlphaFoldDB" id="A0A7Z0CMC4"/>
<evidence type="ECO:0000313" key="5">
    <source>
        <dbReference type="Proteomes" id="UP000562045"/>
    </source>
</evidence>
<comment type="caution">
    <text evidence="4">The sequence shown here is derived from an EMBL/GenBank/DDBJ whole genome shotgun (WGS) entry which is preliminary data.</text>
</comment>
<keyword evidence="2" id="KW-0804">Transcription</keyword>
<keyword evidence="3" id="KW-0812">Transmembrane</keyword>
<keyword evidence="3" id="KW-0472">Membrane</keyword>
<proteinExistence type="predicted"/>
<evidence type="ECO:0000256" key="3">
    <source>
        <dbReference type="SAM" id="Phobius"/>
    </source>
</evidence>
<keyword evidence="3" id="KW-1133">Transmembrane helix</keyword>
<evidence type="ECO:0000256" key="2">
    <source>
        <dbReference type="ARBA" id="ARBA00023163"/>
    </source>
</evidence>